<dbReference type="STRING" id="1408163.A0A0F4YSA2"/>
<feature type="region of interest" description="Disordered" evidence="1">
    <location>
        <begin position="126"/>
        <end position="180"/>
    </location>
</feature>
<name>A0A0F4YSA2_RASE3</name>
<dbReference type="Gene3D" id="3.40.50.300">
    <property type="entry name" value="P-loop containing nucleotide triphosphate hydrolases"/>
    <property type="match status" value="1"/>
</dbReference>
<protein>
    <recommendedName>
        <fullName evidence="4">Nicotinamide riboside kinase</fullName>
    </recommendedName>
</protein>
<evidence type="ECO:0008006" key="4">
    <source>
        <dbReference type="Google" id="ProtNLM"/>
    </source>
</evidence>
<evidence type="ECO:0000313" key="3">
    <source>
        <dbReference type="Proteomes" id="UP000053958"/>
    </source>
</evidence>
<dbReference type="SUPFAM" id="SSF52540">
    <property type="entry name" value="P-loop containing nucleoside triphosphate hydrolases"/>
    <property type="match status" value="1"/>
</dbReference>
<feature type="region of interest" description="Disordered" evidence="1">
    <location>
        <begin position="1"/>
        <end position="37"/>
    </location>
</feature>
<gene>
    <name evidence="2" type="ORF">T310_5457</name>
</gene>
<feature type="compositionally biased region" description="Polar residues" evidence="1">
    <location>
        <begin position="14"/>
        <end position="31"/>
    </location>
</feature>
<dbReference type="Proteomes" id="UP000053958">
    <property type="component" value="Unassembled WGS sequence"/>
</dbReference>
<evidence type="ECO:0000256" key="1">
    <source>
        <dbReference type="SAM" id="MobiDB-lite"/>
    </source>
</evidence>
<reference evidence="2 3" key="1">
    <citation type="submission" date="2015-04" db="EMBL/GenBank/DDBJ databases">
        <authorList>
            <person name="Heijne W.H."/>
            <person name="Fedorova N.D."/>
            <person name="Nierman W.C."/>
            <person name="Vollebregt A.W."/>
            <person name="Zhao Z."/>
            <person name="Wu L."/>
            <person name="Kumar M."/>
            <person name="Stam H."/>
            <person name="van den Berg M.A."/>
            <person name="Pel H.J."/>
        </authorList>
    </citation>
    <scope>NUCLEOTIDE SEQUENCE [LARGE SCALE GENOMIC DNA]</scope>
    <source>
        <strain evidence="2 3">CBS 393.64</strain>
    </source>
</reference>
<evidence type="ECO:0000313" key="2">
    <source>
        <dbReference type="EMBL" id="KKA20513.1"/>
    </source>
</evidence>
<feature type="compositionally biased region" description="Low complexity" evidence="1">
    <location>
        <begin position="267"/>
        <end position="277"/>
    </location>
</feature>
<keyword evidence="3" id="KW-1185">Reference proteome</keyword>
<organism evidence="2 3">
    <name type="scientific">Rasamsonia emersonii (strain ATCC 16479 / CBS 393.64 / IMI 116815)</name>
    <dbReference type="NCBI Taxonomy" id="1408163"/>
    <lineage>
        <taxon>Eukaryota</taxon>
        <taxon>Fungi</taxon>
        <taxon>Dikarya</taxon>
        <taxon>Ascomycota</taxon>
        <taxon>Pezizomycotina</taxon>
        <taxon>Eurotiomycetes</taxon>
        <taxon>Eurotiomycetidae</taxon>
        <taxon>Eurotiales</taxon>
        <taxon>Trichocomaceae</taxon>
        <taxon>Rasamsonia</taxon>
    </lineage>
</organism>
<comment type="caution">
    <text evidence="2">The sequence shown here is derived from an EMBL/GenBank/DDBJ whole genome shotgun (WGS) entry which is preliminary data.</text>
</comment>
<feature type="region of interest" description="Disordered" evidence="1">
    <location>
        <begin position="241"/>
        <end position="277"/>
    </location>
</feature>
<feature type="compositionally biased region" description="Basic and acidic residues" evidence="1">
    <location>
        <begin position="150"/>
        <end position="169"/>
    </location>
</feature>
<proteinExistence type="predicted"/>
<dbReference type="CDD" id="cd02024">
    <property type="entry name" value="NRK1"/>
    <property type="match status" value="1"/>
</dbReference>
<accession>A0A0F4YSA2</accession>
<dbReference type="InterPro" id="IPR027417">
    <property type="entry name" value="P-loop_NTPase"/>
</dbReference>
<dbReference type="GeneID" id="25317801"/>
<feature type="compositionally biased region" description="Low complexity" evidence="1">
    <location>
        <begin position="171"/>
        <end position="180"/>
    </location>
</feature>
<dbReference type="EMBL" id="LASV01000253">
    <property type="protein sequence ID" value="KKA20513.1"/>
    <property type="molecule type" value="Genomic_DNA"/>
</dbReference>
<dbReference type="RefSeq" id="XP_013327125.1">
    <property type="nucleotide sequence ID" value="XM_013471671.1"/>
</dbReference>
<dbReference type="PANTHER" id="PTHR10285">
    <property type="entry name" value="URIDINE KINASE"/>
    <property type="match status" value="1"/>
</dbReference>
<dbReference type="AlphaFoldDB" id="A0A0F4YSA2"/>
<sequence length="427" mass="47941">MTDPVPSAGGTGAGQQTSEQKQESQHQTTRKSIAEEKKKTIVIGLSGPSSSGKTTLARLLKTIFSVSGRVRTFIIHEDDFYFPDDKIPVTRTKSGDLVQDWDTVGAIDVPFLSSALAYVRKHGTLPPRLKSKEDQNQTSDPGVDQFQVEKLQKEVGERLRRKQEGKEETETAAAAEETGVEAETASLTVAFLEGFLLYAPPESEAPQHILRPIHNNIHLHLFLPAPYDLVKIRREARSGYVTIGPAPTPSKKLEDNDEHKQKEQQQKEQQQQPHQQLEETTVDLENADHHIPEQSFWTDPPGYVDDIVWPRYVQDHAWLLLPEEEQQQQSGTKPLLLAAQERSKNSNTLLEEELLKLAGQGTNIRTDAGVMVAPGKGRLHITELLDWAVKEVLNFLEAEGETYLNIPVFLLAIFNILWTTSWKSQQD</sequence>
<dbReference type="OrthoDB" id="10041966at2759"/>
<feature type="compositionally biased region" description="Basic and acidic residues" evidence="1">
    <location>
        <begin position="251"/>
        <end position="266"/>
    </location>
</feature>